<protein>
    <submittedName>
        <fullName evidence="1">Uncharacterized protein</fullName>
    </submittedName>
</protein>
<keyword evidence="2" id="KW-1185">Reference proteome</keyword>
<organism evidence="1 2">
    <name type="scientific">Cichorium intybus</name>
    <name type="common">Chicory</name>
    <dbReference type="NCBI Taxonomy" id="13427"/>
    <lineage>
        <taxon>Eukaryota</taxon>
        <taxon>Viridiplantae</taxon>
        <taxon>Streptophyta</taxon>
        <taxon>Embryophyta</taxon>
        <taxon>Tracheophyta</taxon>
        <taxon>Spermatophyta</taxon>
        <taxon>Magnoliopsida</taxon>
        <taxon>eudicotyledons</taxon>
        <taxon>Gunneridae</taxon>
        <taxon>Pentapetalae</taxon>
        <taxon>asterids</taxon>
        <taxon>campanulids</taxon>
        <taxon>Asterales</taxon>
        <taxon>Asteraceae</taxon>
        <taxon>Cichorioideae</taxon>
        <taxon>Cichorieae</taxon>
        <taxon>Cichoriinae</taxon>
        <taxon>Cichorium</taxon>
    </lineage>
</organism>
<evidence type="ECO:0000313" key="1">
    <source>
        <dbReference type="EMBL" id="KAI3751472.1"/>
    </source>
</evidence>
<sequence>MKLSSLNTFAAIAYQCLKADRNERLKMAQIVEELEKAYKIQASLNTAEIIRVGSWGNKSSGGPYNCWDFILEKDHKLKKIFIEHGDLIYSLTFVTESTGILYTSEKAGGRNGGGIVTERVIRRKYAGQTIISSLTFITNDTTRGPFGRDSDTSFYVPWEKGNFGGFYGLAGNHIAGIGLYMKASSDGITRVGKWGMKSHGRPDNQWFIRLEKNHHLKRIIIDHGYLIFSLMFTTEFRGEEKTSNKAGGRAGGDIVSEVTFAWDEEIIALGGTVGVSRGTYAGYTIISSLTFITNKQTHGPYGNVTTRPFNVLWDKGSFAGFYGRAGAFIYAIGVYLKTDV</sequence>
<dbReference type="EMBL" id="CM042012">
    <property type="protein sequence ID" value="KAI3751472.1"/>
    <property type="molecule type" value="Genomic_DNA"/>
</dbReference>
<dbReference type="Proteomes" id="UP001055811">
    <property type="component" value="Linkage Group LG04"/>
</dbReference>
<reference evidence="2" key="1">
    <citation type="journal article" date="2022" name="Mol. Ecol. Resour.">
        <title>The genomes of chicory, endive, great burdock and yacon provide insights into Asteraceae palaeo-polyploidization history and plant inulin production.</title>
        <authorList>
            <person name="Fan W."/>
            <person name="Wang S."/>
            <person name="Wang H."/>
            <person name="Wang A."/>
            <person name="Jiang F."/>
            <person name="Liu H."/>
            <person name="Zhao H."/>
            <person name="Xu D."/>
            <person name="Zhang Y."/>
        </authorList>
    </citation>
    <scope>NUCLEOTIDE SEQUENCE [LARGE SCALE GENOMIC DNA]</scope>
    <source>
        <strain evidence="2">cv. Punajuju</strain>
    </source>
</reference>
<comment type="caution">
    <text evidence="1">The sequence shown here is derived from an EMBL/GenBank/DDBJ whole genome shotgun (WGS) entry which is preliminary data.</text>
</comment>
<reference evidence="1 2" key="2">
    <citation type="journal article" date="2022" name="Mol. Ecol. Resour.">
        <title>The genomes of chicory, endive, great burdock and yacon provide insights into Asteraceae paleo-polyploidization history and plant inulin production.</title>
        <authorList>
            <person name="Fan W."/>
            <person name="Wang S."/>
            <person name="Wang H."/>
            <person name="Wang A."/>
            <person name="Jiang F."/>
            <person name="Liu H."/>
            <person name="Zhao H."/>
            <person name="Xu D."/>
            <person name="Zhang Y."/>
        </authorList>
    </citation>
    <scope>NUCLEOTIDE SEQUENCE [LARGE SCALE GENOMIC DNA]</scope>
    <source>
        <strain evidence="2">cv. Punajuju</strain>
        <tissue evidence="1">Leaves</tissue>
    </source>
</reference>
<name>A0ACB9DY31_CICIN</name>
<proteinExistence type="predicted"/>
<gene>
    <name evidence="1" type="ORF">L2E82_22559</name>
</gene>
<evidence type="ECO:0000313" key="2">
    <source>
        <dbReference type="Proteomes" id="UP001055811"/>
    </source>
</evidence>
<accession>A0ACB9DY31</accession>